<evidence type="ECO:0000256" key="1">
    <source>
        <dbReference type="SAM" id="Phobius"/>
    </source>
</evidence>
<organism evidence="2 3">
    <name type="scientific">Magallana gigas</name>
    <name type="common">Pacific oyster</name>
    <name type="synonym">Crassostrea gigas</name>
    <dbReference type="NCBI Taxonomy" id="29159"/>
    <lineage>
        <taxon>Eukaryota</taxon>
        <taxon>Metazoa</taxon>
        <taxon>Spiralia</taxon>
        <taxon>Lophotrochozoa</taxon>
        <taxon>Mollusca</taxon>
        <taxon>Bivalvia</taxon>
        <taxon>Autobranchia</taxon>
        <taxon>Pteriomorphia</taxon>
        <taxon>Ostreida</taxon>
        <taxon>Ostreoidea</taxon>
        <taxon>Ostreidae</taxon>
        <taxon>Magallana</taxon>
    </lineage>
</organism>
<keyword evidence="1" id="KW-1133">Transmembrane helix</keyword>
<dbReference type="Proteomes" id="UP000005408">
    <property type="component" value="Unassembled WGS sequence"/>
</dbReference>
<evidence type="ECO:0000313" key="3">
    <source>
        <dbReference type="Proteomes" id="UP000005408"/>
    </source>
</evidence>
<feature type="transmembrane region" description="Helical" evidence="1">
    <location>
        <begin position="114"/>
        <end position="135"/>
    </location>
</feature>
<name>A0A8W8MH74_MAGGI</name>
<sequence length="202" mass="22450">MTKKAGHILVLVFLALALAFWIIAMATPGWFVFDIMVDISQIEILLTEEWYIYKIKCCVSDVCLYVSDNQLNDVNKDLDTQIQAEMVIEKGLAVLLCGLTLLMLIFSDSPDHQAFVVMYLVGVIIDGVLIVRTTVSNASISDFLKKNMNNGIKVPYSIILSGVGFIIAISGFAVSLAMRRMLRYQEPHVTPVSRDQDLSVIG</sequence>
<evidence type="ECO:0000313" key="2">
    <source>
        <dbReference type="EnsemblMetazoa" id="G32308.1:cds"/>
    </source>
</evidence>
<keyword evidence="1" id="KW-0812">Transmembrane</keyword>
<proteinExistence type="predicted"/>
<feature type="transmembrane region" description="Helical" evidence="1">
    <location>
        <begin position="87"/>
        <end position="107"/>
    </location>
</feature>
<dbReference type="AlphaFoldDB" id="A0A8W8MH74"/>
<feature type="transmembrane region" description="Helical" evidence="1">
    <location>
        <begin position="155"/>
        <end position="178"/>
    </location>
</feature>
<dbReference type="EnsemblMetazoa" id="G32308.1">
    <property type="protein sequence ID" value="G32308.1:cds"/>
    <property type="gene ID" value="G32308"/>
</dbReference>
<keyword evidence="1" id="KW-0472">Membrane</keyword>
<protein>
    <submittedName>
        <fullName evidence="2">Uncharacterized protein</fullName>
    </submittedName>
</protein>
<accession>A0A8W8MH74</accession>
<keyword evidence="3" id="KW-1185">Reference proteome</keyword>
<reference evidence="2" key="1">
    <citation type="submission" date="2022-08" db="UniProtKB">
        <authorList>
            <consortium name="EnsemblMetazoa"/>
        </authorList>
    </citation>
    <scope>IDENTIFICATION</scope>
    <source>
        <strain evidence="2">05x7-T-G4-1.051#20</strain>
    </source>
</reference>